<reference evidence="1" key="1">
    <citation type="submission" date="2019-08" db="EMBL/GenBank/DDBJ databases">
        <authorList>
            <person name="Kucharzyk K."/>
            <person name="Murdoch R.W."/>
            <person name="Higgins S."/>
            <person name="Loffler F."/>
        </authorList>
    </citation>
    <scope>NUCLEOTIDE SEQUENCE</scope>
</reference>
<gene>
    <name evidence="1" type="ORF">SDC9_57600</name>
</gene>
<protein>
    <submittedName>
        <fullName evidence="1">Uncharacterized protein</fullName>
    </submittedName>
</protein>
<dbReference type="AlphaFoldDB" id="A0A644X522"/>
<name>A0A644X522_9ZZZZ</name>
<comment type="caution">
    <text evidence="1">The sequence shown here is derived from an EMBL/GenBank/DDBJ whole genome shotgun (WGS) entry which is preliminary data.</text>
</comment>
<proteinExistence type="predicted"/>
<accession>A0A644X522</accession>
<organism evidence="1">
    <name type="scientific">bioreactor metagenome</name>
    <dbReference type="NCBI Taxonomy" id="1076179"/>
    <lineage>
        <taxon>unclassified sequences</taxon>
        <taxon>metagenomes</taxon>
        <taxon>ecological metagenomes</taxon>
    </lineage>
</organism>
<evidence type="ECO:0000313" key="1">
    <source>
        <dbReference type="EMBL" id="MPM11260.1"/>
    </source>
</evidence>
<sequence>MVVVLVLDKEVKGSSWQCAQTVLPPEVGGSFVTAAIAPPRRPRKLTRRTELMLRRQKATAVLLSRQLEIMLPSVGEAIDRTGIPLITARDYAPELLCPMISRATELCDVPLGARRLTIVDAKGEHISYELLKCAAKCTGSLTLMTSFGSKTDPLTERLLFETGLAVHTTSVGPVKTDVTLLLDCPPETRVVTRLAIDLSAGGARVVDGRTFNTMTLALPRGLPLPKQLSELERCALVCAASQGRAAGVFKPVLLATY</sequence>
<dbReference type="EMBL" id="VSSQ01001807">
    <property type="protein sequence ID" value="MPM11260.1"/>
    <property type="molecule type" value="Genomic_DNA"/>
</dbReference>